<evidence type="ECO:0000313" key="1">
    <source>
        <dbReference type="EMBL" id="KAF6164132.1"/>
    </source>
</evidence>
<proteinExistence type="predicted"/>
<keyword evidence="2" id="KW-1185">Reference proteome</keyword>
<reference evidence="1 2" key="1">
    <citation type="journal article" date="2020" name="IScience">
        <title>Genome Sequencing of the Endangered Kingdonia uniflora (Circaeasteraceae, Ranunculales) Reveals Potential Mechanisms of Evolutionary Specialization.</title>
        <authorList>
            <person name="Sun Y."/>
            <person name="Deng T."/>
            <person name="Zhang A."/>
            <person name="Moore M.J."/>
            <person name="Landis J.B."/>
            <person name="Lin N."/>
            <person name="Zhang H."/>
            <person name="Zhang X."/>
            <person name="Huang J."/>
            <person name="Zhang X."/>
            <person name="Sun H."/>
            <person name="Wang H."/>
        </authorList>
    </citation>
    <scope>NUCLEOTIDE SEQUENCE [LARGE SCALE GENOMIC DNA]</scope>
    <source>
        <strain evidence="1">TB1705</strain>
        <tissue evidence="1">Leaf</tissue>
    </source>
</reference>
<dbReference type="OrthoDB" id="438440at2759"/>
<dbReference type="AlphaFoldDB" id="A0A7J7NAW2"/>
<organism evidence="1 2">
    <name type="scientific">Kingdonia uniflora</name>
    <dbReference type="NCBI Taxonomy" id="39325"/>
    <lineage>
        <taxon>Eukaryota</taxon>
        <taxon>Viridiplantae</taxon>
        <taxon>Streptophyta</taxon>
        <taxon>Embryophyta</taxon>
        <taxon>Tracheophyta</taxon>
        <taxon>Spermatophyta</taxon>
        <taxon>Magnoliopsida</taxon>
        <taxon>Ranunculales</taxon>
        <taxon>Circaeasteraceae</taxon>
        <taxon>Kingdonia</taxon>
    </lineage>
</organism>
<dbReference type="EMBL" id="JACGCM010000940">
    <property type="protein sequence ID" value="KAF6164132.1"/>
    <property type="molecule type" value="Genomic_DNA"/>
</dbReference>
<sequence length="88" mass="10045">MAVLEKEDWKSMVDMVANARQVVYSVQDVDQKLANYANFMSKTNASSNELTRKDFTVLDEKDSREVPKELFVPGTLYFLKKDVNSSSC</sequence>
<evidence type="ECO:0000313" key="2">
    <source>
        <dbReference type="Proteomes" id="UP000541444"/>
    </source>
</evidence>
<dbReference type="PANTHER" id="PTHR47418">
    <property type="entry name" value="ALPHA/BETA-HYDROLASES SUPERFAMILY PROTEIN"/>
    <property type="match status" value="1"/>
</dbReference>
<dbReference type="Proteomes" id="UP000541444">
    <property type="component" value="Unassembled WGS sequence"/>
</dbReference>
<comment type="caution">
    <text evidence="1">The sequence shown here is derived from an EMBL/GenBank/DDBJ whole genome shotgun (WGS) entry which is preliminary data.</text>
</comment>
<name>A0A7J7NAW2_9MAGN</name>
<accession>A0A7J7NAW2</accession>
<gene>
    <name evidence="1" type="ORF">GIB67_017716</name>
</gene>
<protein>
    <submittedName>
        <fullName evidence="1">Uncharacterized protein</fullName>
    </submittedName>
</protein>